<dbReference type="InterPro" id="IPR008907">
    <property type="entry name" value="TPP/p25"/>
</dbReference>
<keyword evidence="4" id="KW-1185">Reference proteome</keyword>
<feature type="compositionally biased region" description="Basic and acidic residues" evidence="2">
    <location>
        <begin position="119"/>
        <end position="141"/>
    </location>
</feature>
<dbReference type="EMBL" id="JABFTP020000001">
    <property type="protein sequence ID" value="KAL3266928.1"/>
    <property type="molecule type" value="Genomic_DNA"/>
</dbReference>
<comment type="similarity">
    <text evidence="1">Belongs to the TPPP family.</text>
</comment>
<evidence type="ECO:0008006" key="5">
    <source>
        <dbReference type="Google" id="ProtNLM"/>
    </source>
</evidence>
<name>A0ABD2MKP5_9CUCU</name>
<comment type="caution">
    <text evidence="3">The sequence shown here is derived from an EMBL/GenBank/DDBJ whole genome shotgun (WGS) entry which is preliminary data.</text>
</comment>
<sequence length="160" mass="17658">MGSLEAQFTAFSKFGDSKSDGKTITLSQIDKWMKQAEVFDKKLTTTDTGIEFGKFKAKVIDLKTFNQFLENLAKAKGYAVDDIKKKLVNCGAPGTSHTTQAVHVGGVDRLTDTSKYTGTHKERFDESGKGKGIEGREDRQDGSGYVQNYKGQGTYDKTHK</sequence>
<dbReference type="Pfam" id="PF05517">
    <property type="entry name" value="p25-alpha"/>
    <property type="match status" value="1"/>
</dbReference>
<evidence type="ECO:0000256" key="1">
    <source>
        <dbReference type="ARBA" id="ARBA00010994"/>
    </source>
</evidence>
<protein>
    <recommendedName>
        <fullName evidence="5">TPPP family protein</fullName>
    </recommendedName>
</protein>
<dbReference type="PANTHER" id="PTHR12932">
    <property type="entry name" value="P25 ALPHA-RELATED"/>
    <property type="match status" value="1"/>
</dbReference>
<dbReference type="SUPFAM" id="SSF47473">
    <property type="entry name" value="EF-hand"/>
    <property type="match status" value="1"/>
</dbReference>
<organism evidence="3 4">
    <name type="scientific">Cryptolaemus montrouzieri</name>
    <dbReference type="NCBI Taxonomy" id="559131"/>
    <lineage>
        <taxon>Eukaryota</taxon>
        <taxon>Metazoa</taxon>
        <taxon>Ecdysozoa</taxon>
        <taxon>Arthropoda</taxon>
        <taxon>Hexapoda</taxon>
        <taxon>Insecta</taxon>
        <taxon>Pterygota</taxon>
        <taxon>Neoptera</taxon>
        <taxon>Endopterygota</taxon>
        <taxon>Coleoptera</taxon>
        <taxon>Polyphaga</taxon>
        <taxon>Cucujiformia</taxon>
        <taxon>Coccinelloidea</taxon>
        <taxon>Coccinellidae</taxon>
        <taxon>Scymninae</taxon>
        <taxon>Scymnini</taxon>
        <taxon>Cryptolaemus</taxon>
    </lineage>
</organism>
<accession>A0ABD2MKP5</accession>
<evidence type="ECO:0000313" key="4">
    <source>
        <dbReference type="Proteomes" id="UP001516400"/>
    </source>
</evidence>
<dbReference type="Proteomes" id="UP001516400">
    <property type="component" value="Unassembled WGS sequence"/>
</dbReference>
<dbReference type="Gene3D" id="1.10.238.10">
    <property type="entry name" value="EF-hand"/>
    <property type="match status" value="1"/>
</dbReference>
<dbReference type="PANTHER" id="PTHR12932:SF9">
    <property type="entry name" value="TUBULIN POLYMERIZATION-PROMOTING PROTEIN HOMOLOG"/>
    <property type="match status" value="1"/>
</dbReference>
<evidence type="ECO:0000256" key="2">
    <source>
        <dbReference type="SAM" id="MobiDB-lite"/>
    </source>
</evidence>
<evidence type="ECO:0000313" key="3">
    <source>
        <dbReference type="EMBL" id="KAL3266928.1"/>
    </source>
</evidence>
<dbReference type="InterPro" id="IPR011992">
    <property type="entry name" value="EF-hand-dom_pair"/>
</dbReference>
<proteinExistence type="inferred from homology"/>
<gene>
    <name evidence="3" type="ORF">HHI36_011078</name>
</gene>
<reference evidence="3 4" key="1">
    <citation type="journal article" date="2021" name="BMC Biol.">
        <title>Horizontally acquired antibacterial genes associated with adaptive radiation of ladybird beetles.</title>
        <authorList>
            <person name="Li H.S."/>
            <person name="Tang X.F."/>
            <person name="Huang Y.H."/>
            <person name="Xu Z.Y."/>
            <person name="Chen M.L."/>
            <person name="Du X.Y."/>
            <person name="Qiu B.Y."/>
            <person name="Chen P.T."/>
            <person name="Zhang W."/>
            <person name="Slipinski A."/>
            <person name="Escalona H.E."/>
            <person name="Waterhouse R.M."/>
            <person name="Zwick A."/>
            <person name="Pang H."/>
        </authorList>
    </citation>
    <scope>NUCLEOTIDE SEQUENCE [LARGE SCALE GENOMIC DNA]</scope>
    <source>
        <strain evidence="3">SYSU2018</strain>
    </source>
</reference>
<feature type="region of interest" description="Disordered" evidence="2">
    <location>
        <begin position="115"/>
        <end position="160"/>
    </location>
</feature>
<dbReference type="AlphaFoldDB" id="A0ABD2MKP5"/>